<feature type="domain" description="Helix-turn-helix" evidence="2">
    <location>
        <begin position="29"/>
        <end position="72"/>
    </location>
</feature>
<reference evidence="4" key="1">
    <citation type="journal article" date="2019" name="Int. J. Syst. Evol. Microbiol.">
        <title>The Global Catalogue of Microorganisms (GCM) 10K type strain sequencing project: providing services to taxonomists for standard genome sequencing and annotation.</title>
        <authorList>
            <consortium name="The Broad Institute Genomics Platform"/>
            <consortium name="The Broad Institute Genome Sequencing Center for Infectious Disease"/>
            <person name="Wu L."/>
            <person name="Ma J."/>
        </authorList>
    </citation>
    <scope>NUCLEOTIDE SEQUENCE [LARGE SCALE GENOMIC DNA]</scope>
    <source>
        <strain evidence="4">CCUG 60524</strain>
    </source>
</reference>
<dbReference type="Pfam" id="PF12728">
    <property type="entry name" value="HTH_17"/>
    <property type="match status" value="1"/>
</dbReference>
<dbReference type="EMBL" id="JBHTJT010000007">
    <property type="protein sequence ID" value="MFD0979275.1"/>
    <property type="molecule type" value="Genomic_DNA"/>
</dbReference>
<feature type="compositionally biased region" description="Basic residues" evidence="1">
    <location>
        <begin position="105"/>
        <end position="117"/>
    </location>
</feature>
<accession>A0ABW3IMV0</accession>
<sequence>MWRRSTWRHGASGRATRTGESMETGRPFTPESLAERWGVSATSIRNRCQSGDIPHFRLGRLYRIPEKVVMEFETCASTSDGCGEDTASIGMKTESVDGISLRHAPERKRRARGATAT</sequence>
<name>A0ABW3IMV0_9RHOB</name>
<evidence type="ECO:0000256" key="1">
    <source>
        <dbReference type="SAM" id="MobiDB-lite"/>
    </source>
</evidence>
<dbReference type="Proteomes" id="UP001597108">
    <property type="component" value="Unassembled WGS sequence"/>
</dbReference>
<comment type="caution">
    <text evidence="3">The sequence shown here is derived from an EMBL/GenBank/DDBJ whole genome shotgun (WGS) entry which is preliminary data.</text>
</comment>
<keyword evidence="4" id="KW-1185">Reference proteome</keyword>
<protein>
    <submittedName>
        <fullName evidence="3">Helix-turn-helix domain-containing protein</fullName>
    </submittedName>
</protein>
<gene>
    <name evidence="3" type="ORF">ACFQ2S_06365</name>
</gene>
<feature type="region of interest" description="Disordered" evidence="1">
    <location>
        <begin position="1"/>
        <end position="29"/>
    </location>
</feature>
<feature type="region of interest" description="Disordered" evidence="1">
    <location>
        <begin position="77"/>
        <end position="117"/>
    </location>
</feature>
<proteinExistence type="predicted"/>
<dbReference type="InterPro" id="IPR041657">
    <property type="entry name" value="HTH_17"/>
</dbReference>
<evidence type="ECO:0000313" key="4">
    <source>
        <dbReference type="Proteomes" id="UP001597108"/>
    </source>
</evidence>
<dbReference type="RefSeq" id="WP_386073608.1">
    <property type="nucleotide sequence ID" value="NZ_JBHTJT010000007.1"/>
</dbReference>
<evidence type="ECO:0000313" key="3">
    <source>
        <dbReference type="EMBL" id="MFD0979275.1"/>
    </source>
</evidence>
<organism evidence="3 4">
    <name type="scientific">Tropicimonas aquimaris</name>
    <dbReference type="NCBI Taxonomy" id="914152"/>
    <lineage>
        <taxon>Bacteria</taxon>
        <taxon>Pseudomonadati</taxon>
        <taxon>Pseudomonadota</taxon>
        <taxon>Alphaproteobacteria</taxon>
        <taxon>Rhodobacterales</taxon>
        <taxon>Roseobacteraceae</taxon>
        <taxon>Tropicimonas</taxon>
    </lineage>
</organism>
<evidence type="ECO:0000259" key="2">
    <source>
        <dbReference type="Pfam" id="PF12728"/>
    </source>
</evidence>